<accession>A0A2C9CQA6</accession>
<organism evidence="1 2">
    <name type="scientific">Pontivivens marinum</name>
    <dbReference type="NCBI Taxonomy" id="1690039"/>
    <lineage>
        <taxon>Bacteria</taxon>
        <taxon>Pseudomonadati</taxon>
        <taxon>Pseudomonadota</taxon>
        <taxon>Alphaproteobacteria</taxon>
        <taxon>Rhodobacterales</taxon>
        <taxon>Paracoccaceae</taxon>
        <taxon>Pontivivens</taxon>
    </lineage>
</organism>
<reference evidence="2" key="1">
    <citation type="submission" date="2017-09" db="EMBL/GenBank/DDBJ databases">
        <authorList>
            <person name="Varghese N."/>
            <person name="Submissions S."/>
        </authorList>
    </citation>
    <scope>NUCLEOTIDE SEQUENCE [LARGE SCALE GENOMIC DNA]</scope>
    <source>
        <strain evidence="2">C7</strain>
    </source>
</reference>
<dbReference type="EMBL" id="OCTN01000002">
    <property type="protein sequence ID" value="SOH93721.1"/>
    <property type="molecule type" value="Genomic_DNA"/>
</dbReference>
<evidence type="ECO:0000313" key="2">
    <source>
        <dbReference type="Proteomes" id="UP000220034"/>
    </source>
</evidence>
<dbReference type="InterPro" id="IPR009945">
    <property type="entry name" value="ATPase_inh_sub_z"/>
</dbReference>
<evidence type="ECO:0008006" key="3">
    <source>
        <dbReference type="Google" id="ProtNLM"/>
    </source>
</evidence>
<dbReference type="Pfam" id="PF07345">
    <property type="entry name" value="ATPaseInh_sub_z"/>
    <property type="match status" value="1"/>
</dbReference>
<dbReference type="OrthoDB" id="9810387at2"/>
<dbReference type="Proteomes" id="UP000220034">
    <property type="component" value="Unassembled WGS sequence"/>
</dbReference>
<proteinExistence type="predicted"/>
<keyword evidence="2" id="KW-1185">Reference proteome</keyword>
<sequence length="105" mass="11958">MSTFDDRKNAFEAKFAHDDEMRFKAEMRRNRLLAEWAALQLGYDAPRTTEYVKEVIKADFAEAGDEDVFRKLNADLGDKVSEADLRAQMVVADAEAKVQLLTEAQ</sequence>
<protein>
    <recommendedName>
        <fullName evidence="3">DUF1476 domain-containing protein</fullName>
    </recommendedName>
</protein>
<name>A0A2C9CQA6_9RHOB</name>
<dbReference type="InterPro" id="IPR038293">
    <property type="entry name" value="ATPase_inh_sub_z_sf"/>
</dbReference>
<dbReference type="PIRSF" id="PIRSF031780">
    <property type="entry name" value="UCP031780"/>
    <property type="match status" value="1"/>
</dbReference>
<gene>
    <name evidence="1" type="ORF">SAMN06273572_102399</name>
</gene>
<dbReference type="Gene3D" id="1.10.790.20">
    <property type="entry name" value="Domain of unknown function DUF1476"/>
    <property type="match status" value="1"/>
</dbReference>
<dbReference type="RefSeq" id="WP_097929283.1">
    <property type="nucleotide sequence ID" value="NZ_OCTN01000002.1"/>
</dbReference>
<evidence type="ECO:0000313" key="1">
    <source>
        <dbReference type="EMBL" id="SOH93721.1"/>
    </source>
</evidence>
<dbReference type="AlphaFoldDB" id="A0A2C9CQA6"/>